<dbReference type="GO" id="GO:0005743">
    <property type="term" value="C:mitochondrial inner membrane"/>
    <property type="evidence" value="ECO:0007669"/>
    <property type="project" value="UniProtKB-SubCell"/>
</dbReference>
<organism evidence="14 15">
    <name type="scientific">Microctonus aethiopoides</name>
    <dbReference type="NCBI Taxonomy" id="144406"/>
    <lineage>
        <taxon>Eukaryota</taxon>
        <taxon>Metazoa</taxon>
        <taxon>Ecdysozoa</taxon>
        <taxon>Arthropoda</taxon>
        <taxon>Hexapoda</taxon>
        <taxon>Insecta</taxon>
        <taxon>Pterygota</taxon>
        <taxon>Neoptera</taxon>
        <taxon>Endopterygota</taxon>
        <taxon>Hymenoptera</taxon>
        <taxon>Apocrita</taxon>
        <taxon>Ichneumonoidea</taxon>
        <taxon>Braconidae</taxon>
        <taxon>Euphorinae</taxon>
        <taxon>Microctonus</taxon>
    </lineage>
</organism>
<evidence type="ECO:0000256" key="13">
    <source>
        <dbReference type="SAM" id="MobiDB-lite"/>
    </source>
</evidence>
<dbReference type="AlphaFoldDB" id="A0AA39C3P0"/>
<reference evidence="14" key="1">
    <citation type="journal article" date="2023" name="bioRxiv">
        <title>Scaffold-level genome assemblies of two parasitoid biocontrol wasps reveal the parthenogenesis mechanism and an associated novel virus.</title>
        <authorList>
            <person name="Inwood S."/>
            <person name="Skelly J."/>
            <person name="Guhlin J."/>
            <person name="Harrop T."/>
            <person name="Goldson S."/>
            <person name="Dearden P."/>
        </authorList>
    </citation>
    <scope>NUCLEOTIDE SEQUENCE</scope>
    <source>
        <strain evidence="14">Irish</strain>
        <tissue evidence="14">Whole body</tissue>
    </source>
</reference>
<evidence type="ECO:0000313" key="14">
    <source>
        <dbReference type="EMBL" id="KAK0157331.1"/>
    </source>
</evidence>
<evidence type="ECO:0000256" key="5">
    <source>
        <dbReference type="ARBA" id="ARBA00022448"/>
    </source>
</evidence>
<keyword evidence="10" id="KW-0472">Membrane</keyword>
<reference evidence="14" key="2">
    <citation type="submission" date="2023-03" db="EMBL/GenBank/DDBJ databases">
        <authorList>
            <person name="Inwood S.N."/>
            <person name="Skelly J.G."/>
            <person name="Guhlin J."/>
            <person name="Harrop T.W.R."/>
            <person name="Goldson S.G."/>
            <person name="Dearden P.K."/>
        </authorList>
    </citation>
    <scope>NUCLEOTIDE SEQUENCE</scope>
    <source>
        <strain evidence="14">Irish</strain>
        <tissue evidence="14">Whole body</tissue>
    </source>
</reference>
<evidence type="ECO:0000256" key="10">
    <source>
        <dbReference type="ARBA" id="ARBA00023136"/>
    </source>
</evidence>
<evidence type="ECO:0000313" key="15">
    <source>
        <dbReference type="Proteomes" id="UP001168990"/>
    </source>
</evidence>
<keyword evidence="15" id="KW-1185">Reference proteome</keyword>
<evidence type="ECO:0008006" key="16">
    <source>
        <dbReference type="Google" id="ProtNLM"/>
    </source>
</evidence>
<comment type="function">
    <text evidence="1">Accessory subunit of the mitochondrial membrane respiratory chain NADH dehydrogenase (Complex I), that is believed not to be involved in catalysis. Complex I functions in the transfer of electrons from NADH to the respiratory chain. The immediate electron acceptor for the enzyme is believed to be ubiquinone.</text>
</comment>
<dbReference type="PANTHER" id="PTHR21268">
    <property type="entry name" value="NADH DEHYDROGENASE [UBIQUINONE] IRON-SULFUR PROTEIN 5"/>
    <property type="match status" value="1"/>
</dbReference>
<feature type="region of interest" description="Disordered" evidence="13">
    <location>
        <begin position="80"/>
        <end position="102"/>
    </location>
</feature>
<evidence type="ECO:0000256" key="6">
    <source>
        <dbReference type="ARBA" id="ARBA00022660"/>
    </source>
</evidence>
<evidence type="ECO:0000256" key="7">
    <source>
        <dbReference type="ARBA" id="ARBA00022792"/>
    </source>
</evidence>
<protein>
    <recommendedName>
        <fullName evidence="16">NADH dehydrogenase [ubiquinone] iron-sulfur protein 5</fullName>
    </recommendedName>
</protein>
<evidence type="ECO:0000256" key="12">
    <source>
        <dbReference type="PIRSR" id="PIRSR619342-50"/>
    </source>
</evidence>
<keyword evidence="6" id="KW-0679">Respiratory chain</keyword>
<name>A0AA39C3P0_9HYME</name>
<sequence>MTATITPFFRNFWTDVFGTMSTFQEHPECANRELQVVDCLEAYGVIGGKTKCRVLLDDFRECVMKGKQFQRVKIMTDERARQIEAGERDDDGFAPPPKMDSY</sequence>
<feature type="disulfide bond" evidence="12">
    <location>
        <begin position="39"/>
        <end position="52"/>
    </location>
</feature>
<dbReference type="InterPro" id="IPR019342">
    <property type="entry name" value="NADH_UbQ_OxRdtase_FeS-su5"/>
</dbReference>
<evidence type="ECO:0000256" key="4">
    <source>
        <dbReference type="ARBA" id="ARBA00007372"/>
    </source>
</evidence>
<dbReference type="PANTHER" id="PTHR21268:SF2">
    <property type="entry name" value="NADH DEHYDROGENASE [UBIQUINONE] IRON-SULFUR PROTEIN 5"/>
    <property type="match status" value="1"/>
</dbReference>
<evidence type="ECO:0000256" key="2">
    <source>
        <dbReference type="ARBA" id="ARBA00004569"/>
    </source>
</evidence>
<keyword evidence="7" id="KW-0999">Mitochondrion inner membrane</keyword>
<evidence type="ECO:0000256" key="8">
    <source>
        <dbReference type="ARBA" id="ARBA00022982"/>
    </source>
</evidence>
<keyword evidence="11 12" id="KW-1015">Disulfide bond</keyword>
<dbReference type="Proteomes" id="UP001168990">
    <property type="component" value="Unassembled WGS sequence"/>
</dbReference>
<evidence type="ECO:0000256" key="9">
    <source>
        <dbReference type="ARBA" id="ARBA00023128"/>
    </source>
</evidence>
<dbReference type="EMBL" id="JAQQBS010001425">
    <property type="protein sequence ID" value="KAK0157331.1"/>
    <property type="molecule type" value="Genomic_DNA"/>
</dbReference>
<accession>A0AA39C3P0</accession>
<keyword evidence="9" id="KW-0496">Mitochondrion</keyword>
<dbReference type="GO" id="GO:0005758">
    <property type="term" value="C:mitochondrial intermembrane space"/>
    <property type="evidence" value="ECO:0007669"/>
    <property type="project" value="UniProtKB-SubCell"/>
</dbReference>
<evidence type="ECO:0000256" key="11">
    <source>
        <dbReference type="ARBA" id="ARBA00023157"/>
    </source>
</evidence>
<evidence type="ECO:0000256" key="1">
    <source>
        <dbReference type="ARBA" id="ARBA00003195"/>
    </source>
</evidence>
<feature type="disulfide bond" evidence="12">
    <location>
        <begin position="29"/>
        <end position="62"/>
    </location>
</feature>
<dbReference type="Pfam" id="PF10200">
    <property type="entry name" value="Ndufs5"/>
    <property type="match status" value="1"/>
</dbReference>
<keyword evidence="5" id="KW-0813">Transport</keyword>
<comment type="similarity">
    <text evidence="4">Belongs to the complex I NDUFS5 subunit family.</text>
</comment>
<evidence type="ECO:0000256" key="3">
    <source>
        <dbReference type="ARBA" id="ARBA00004637"/>
    </source>
</evidence>
<keyword evidence="8" id="KW-0249">Electron transport</keyword>
<comment type="subcellular location">
    <subcellularLocation>
        <location evidence="3">Mitochondrion inner membrane</location>
        <topology evidence="3">Peripheral membrane protein</topology>
    </subcellularLocation>
    <subcellularLocation>
        <location evidence="2">Mitochondrion intermembrane space</location>
    </subcellularLocation>
</comment>
<proteinExistence type="inferred from homology"/>
<comment type="caution">
    <text evidence="14">The sequence shown here is derived from an EMBL/GenBank/DDBJ whole genome shotgun (WGS) entry which is preliminary data.</text>
</comment>
<gene>
    <name evidence="14" type="ORF">PV328_011086</name>
</gene>